<dbReference type="Gene3D" id="3.50.30.30">
    <property type="match status" value="1"/>
</dbReference>
<feature type="transmembrane region" description="Helical" evidence="8">
    <location>
        <begin position="406"/>
        <end position="426"/>
    </location>
</feature>
<accession>A0A7K5FF52</accession>
<evidence type="ECO:0000256" key="8">
    <source>
        <dbReference type="SAM" id="Phobius"/>
    </source>
</evidence>
<dbReference type="GO" id="GO:0005765">
    <property type="term" value="C:lysosomal membrane"/>
    <property type="evidence" value="ECO:0007669"/>
    <property type="project" value="TreeGrafter"/>
</dbReference>
<dbReference type="Proteomes" id="UP000562415">
    <property type="component" value="Unassembled WGS sequence"/>
</dbReference>
<comment type="subcellular location">
    <subcellularLocation>
        <location evidence="1">Endomembrane system</location>
        <topology evidence="1">Multi-pass membrane protein</topology>
    </subcellularLocation>
    <subcellularLocation>
        <location evidence="2">Membrane</location>
        <topology evidence="2">Multi-pass membrane protein</topology>
        <orientation evidence="2">Lumenal side</orientation>
    </subcellularLocation>
</comment>
<gene>
    <name evidence="11" type="primary">Sppl2a</name>
    <name evidence="11" type="ORF">PROATE_R13944</name>
</gene>
<evidence type="ECO:0000256" key="3">
    <source>
        <dbReference type="ARBA" id="ARBA00006859"/>
    </source>
</evidence>
<feature type="chain" id="PRO_5029789097" evidence="9">
    <location>
        <begin position="22"/>
        <end position="500"/>
    </location>
</feature>
<feature type="non-terminal residue" evidence="11">
    <location>
        <position position="500"/>
    </location>
</feature>
<keyword evidence="6 8" id="KW-1133">Transmembrane helix</keyword>
<comment type="similarity">
    <text evidence="3">Belongs to the peptidase A22B family.</text>
</comment>
<feature type="transmembrane region" description="Helical" evidence="8">
    <location>
        <begin position="345"/>
        <end position="365"/>
    </location>
</feature>
<evidence type="ECO:0000256" key="1">
    <source>
        <dbReference type="ARBA" id="ARBA00004127"/>
    </source>
</evidence>
<dbReference type="GO" id="GO:0042500">
    <property type="term" value="F:aspartic endopeptidase activity, intramembrane cleaving"/>
    <property type="evidence" value="ECO:0007669"/>
    <property type="project" value="InterPro"/>
</dbReference>
<dbReference type="GO" id="GO:0098553">
    <property type="term" value="C:lumenal side of endoplasmic reticulum membrane"/>
    <property type="evidence" value="ECO:0007669"/>
    <property type="project" value="TreeGrafter"/>
</dbReference>
<feature type="transmembrane region" description="Helical" evidence="8">
    <location>
        <begin position="467"/>
        <end position="484"/>
    </location>
</feature>
<name>A0A7K5FF52_PROAR</name>
<evidence type="ECO:0000256" key="5">
    <source>
        <dbReference type="ARBA" id="ARBA00022801"/>
    </source>
</evidence>
<evidence type="ECO:0000256" key="9">
    <source>
        <dbReference type="SAM" id="SignalP"/>
    </source>
</evidence>
<feature type="transmembrane region" description="Helical" evidence="8">
    <location>
        <begin position="316"/>
        <end position="333"/>
    </location>
</feature>
<keyword evidence="5" id="KW-0378">Hydrolase</keyword>
<dbReference type="GO" id="GO:0098554">
    <property type="term" value="C:cytoplasmic side of endoplasmic reticulum membrane"/>
    <property type="evidence" value="ECO:0007669"/>
    <property type="project" value="TreeGrafter"/>
</dbReference>
<feature type="domain" description="PA" evidence="10">
    <location>
        <begin position="81"/>
        <end position="143"/>
    </location>
</feature>
<dbReference type="InterPro" id="IPR007369">
    <property type="entry name" value="Peptidase_A22B_SPP"/>
</dbReference>
<proteinExistence type="inferred from homology"/>
<dbReference type="OrthoDB" id="29661at2759"/>
<evidence type="ECO:0000256" key="6">
    <source>
        <dbReference type="ARBA" id="ARBA00022989"/>
    </source>
</evidence>
<evidence type="ECO:0000313" key="11">
    <source>
        <dbReference type="EMBL" id="NWS43541.1"/>
    </source>
</evidence>
<dbReference type="EMBL" id="VYZH01001609">
    <property type="protein sequence ID" value="NWS43541.1"/>
    <property type="molecule type" value="Genomic_DNA"/>
</dbReference>
<evidence type="ECO:0000259" key="10">
    <source>
        <dbReference type="Pfam" id="PF02225"/>
    </source>
</evidence>
<dbReference type="InterPro" id="IPR006639">
    <property type="entry name" value="Preselin/SPP"/>
</dbReference>
<keyword evidence="12" id="KW-1185">Reference proteome</keyword>
<feature type="transmembrane region" description="Helical" evidence="8">
    <location>
        <begin position="169"/>
        <end position="188"/>
    </location>
</feature>
<feature type="transmembrane region" description="Helical" evidence="8">
    <location>
        <begin position="293"/>
        <end position="310"/>
    </location>
</feature>
<dbReference type="GO" id="GO:0030660">
    <property type="term" value="C:Golgi-associated vesicle membrane"/>
    <property type="evidence" value="ECO:0007669"/>
    <property type="project" value="TreeGrafter"/>
</dbReference>
<protein>
    <submittedName>
        <fullName evidence="11">SPP2A protein</fullName>
    </submittedName>
</protein>
<evidence type="ECO:0000256" key="4">
    <source>
        <dbReference type="ARBA" id="ARBA00022692"/>
    </source>
</evidence>
<evidence type="ECO:0000256" key="2">
    <source>
        <dbReference type="ARBA" id="ARBA00004366"/>
    </source>
</evidence>
<feature type="transmembrane region" description="Helical" evidence="8">
    <location>
        <begin position="223"/>
        <end position="243"/>
    </location>
</feature>
<evidence type="ECO:0000256" key="7">
    <source>
        <dbReference type="ARBA" id="ARBA00023136"/>
    </source>
</evidence>
<dbReference type="PANTHER" id="PTHR12174">
    <property type="entry name" value="SIGNAL PEPTIDE PEPTIDASE"/>
    <property type="match status" value="1"/>
</dbReference>
<dbReference type="GO" id="GO:0033619">
    <property type="term" value="P:membrane protein proteolysis"/>
    <property type="evidence" value="ECO:0007669"/>
    <property type="project" value="TreeGrafter"/>
</dbReference>
<comment type="caution">
    <text evidence="11">The sequence shown here is derived from an EMBL/GenBank/DDBJ whole genome shotgun (WGS) entry which is preliminary data.</text>
</comment>
<feature type="transmembrane region" description="Helical" evidence="8">
    <location>
        <begin position="249"/>
        <end position="272"/>
    </location>
</feature>
<feature type="signal peptide" evidence="9">
    <location>
        <begin position="1"/>
        <end position="21"/>
    </location>
</feature>
<dbReference type="AlphaFoldDB" id="A0A7K5FF52"/>
<dbReference type="SMART" id="SM00730">
    <property type="entry name" value="PSN"/>
    <property type="match status" value="1"/>
</dbReference>
<reference evidence="11 12" key="1">
    <citation type="submission" date="2019-09" db="EMBL/GenBank/DDBJ databases">
        <title>Bird 10,000 Genomes (B10K) Project - Family phase.</title>
        <authorList>
            <person name="Zhang G."/>
        </authorList>
    </citation>
    <scope>NUCLEOTIDE SEQUENCE [LARGE SCALE GENOMIC DNA]</scope>
    <source>
        <strain evidence="11">B10K-DU-017-47</strain>
    </source>
</reference>
<keyword evidence="4 8" id="KW-0812">Transmembrane</keyword>
<organism evidence="11 12">
    <name type="scientific">Probosciger aterrimus</name>
    <name type="common">Palm cockatoo</name>
    <dbReference type="NCBI Taxonomy" id="141839"/>
    <lineage>
        <taxon>Eukaryota</taxon>
        <taxon>Metazoa</taxon>
        <taxon>Chordata</taxon>
        <taxon>Craniata</taxon>
        <taxon>Vertebrata</taxon>
        <taxon>Euteleostomi</taxon>
        <taxon>Archelosauria</taxon>
        <taxon>Archosauria</taxon>
        <taxon>Dinosauria</taxon>
        <taxon>Saurischia</taxon>
        <taxon>Theropoda</taxon>
        <taxon>Coelurosauria</taxon>
        <taxon>Aves</taxon>
        <taxon>Neognathae</taxon>
        <taxon>Neoaves</taxon>
        <taxon>Telluraves</taxon>
        <taxon>Australaves</taxon>
        <taxon>Psittaciformes</taxon>
        <taxon>Cacatuidae</taxon>
        <taxon>Probosciger</taxon>
    </lineage>
</organism>
<dbReference type="Pfam" id="PF04258">
    <property type="entry name" value="Peptidase_A22B"/>
    <property type="match status" value="1"/>
</dbReference>
<dbReference type="InterPro" id="IPR003137">
    <property type="entry name" value="PA_domain"/>
</dbReference>
<sequence>MSAAGLLWAVLCGLLLPPVTADEGILHASGSGVPPVTKDYCIIYNSNWVSLPKSLDNATFRALENLTSTVLCSSSEVPSGIMKDKAVVVMRGNCTFLEKARIAQNLGAKMLLIASKPRLSPLSDNKTDFEDVTLPVALVRYSDIVDMQLTLGSEVNVTLYSPPLPEFDYSMVVIFLIAVFTVALGGYWSGVAELNMLSDGQVALVSELKSGRAIGSKNKHSNLSLLTLYGFLSYSILSLIPIFHSFYLVYVIISVFCLASAMSLYNCLAALMGEIPFGQCRIACCNKSIEVRLIFLAAFCVAAAVIWAVFRNEDRWAWILQDILGVAFCLNFIKTLKMPNFKSCVILLGLLLLYDVFFVFITPFITKNGASIMVEVAAGPFGNSEKLPVVIRVPRLGYSASTLCDMPFSLLGFGDIIVPGLLVAYCRRFDVQTSSSSVYYISCTIAYAIGMVLTFVVLALMKMGQPALLYLVPCTLLTSSLVAWRRKEMKKFWKGSSYQV</sequence>
<feature type="non-terminal residue" evidence="11">
    <location>
        <position position="1"/>
    </location>
</feature>
<dbReference type="CDD" id="cd02129">
    <property type="entry name" value="PA_hSPPL_like"/>
    <property type="match status" value="1"/>
</dbReference>
<dbReference type="PANTHER" id="PTHR12174:SF34">
    <property type="entry name" value="SIGNAL PEPTIDE PEPTIDASE-LIKE 2A"/>
    <property type="match status" value="1"/>
</dbReference>
<keyword evidence="7 8" id="KW-0472">Membrane</keyword>
<keyword evidence="9" id="KW-0732">Signal</keyword>
<evidence type="ECO:0000313" key="12">
    <source>
        <dbReference type="Proteomes" id="UP000562415"/>
    </source>
</evidence>
<dbReference type="Pfam" id="PF02225">
    <property type="entry name" value="PA"/>
    <property type="match status" value="1"/>
</dbReference>
<feature type="transmembrane region" description="Helical" evidence="8">
    <location>
        <begin position="438"/>
        <end position="461"/>
    </location>
</feature>